<keyword evidence="1" id="KW-0175">Coiled coil</keyword>
<comment type="caution">
    <text evidence="4">The sequence shown here is derived from an EMBL/GenBank/DDBJ whole genome shotgun (WGS) entry which is preliminary data.</text>
</comment>
<dbReference type="EMBL" id="NLAX01000010">
    <property type="protein sequence ID" value="PKS09708.1"/>
    <property type="molecule type" value="Genomic_DNA"/>
</dbReference>
<dbReference type="InterPro" id="IPR053962">
    <property type="entry name" value="XRCC4_CC"/>
</dbReference>
<evidence type="ECO:0000256" key="2">
    <source>
        <dbReference type="SAM" id="MobiDB-lite"/>
    </source>
</evidence>
<feature type="compositionally biased region" description="Low complexity" evidence="2">
    <location>
        <begin position="213"/>
        <end position="227"/>
    </location>
</feature>
<dbReference type="Proteomes" id="UP000233524">
    <property type="component" value="Unassembled WGS sequence"/>
</dbReference>
<dbReference type="PANTHER" id="PTHR42067:SF1">
    <property type="entry name" value="MITOTIC APPARATUS PROTEIN P62"/>
    <property type="match status" value="1"/>
</dbReference>
<feature type="compositionally biased region" description="Acidic residues" evidence="2">
    <location>
        <begin position="292"/>
        <end position="309"/>
    </location>
</feature>
<feature type="domain" description="XRCC4 coiled-coil" evidence="3">
    <location>
        <begin position="133"/>
        <end position="201"/>
    </location>
</feature>
<dbReference type="VEuPathDB" id="FungiDB:jhhlp_004329"/>
<proteinExistence type="predicted"/>
<dbReference type="Gene3D" id="1.20.5.370">
    <property type="match status" value="1"/>
</dbReference>
<dbReference type="PANTHER" id="PTHR42067">
    <property type="entry name" value="YALI0C15378P"/>
    <property type="match status" value="1"/>
</dbReference>
<feature type="region of interest" description="Disordered" evidence="2">
    <location>
        <begin position="205"/>
        <end position="387"/>
    </location>
</feature>
<evidence type="ECO:0000313" key="4">
    <source>
        <dbReference type="EMBL" id="PKS09708.1"/>
    </source>
</evidence>
<dbReference type="InterPro" id="IPR014751">
    <property type="entry name" value="XRCC4-like_C"/>
</dbReference>
<evidence type="ECO:0000313" key="5">
    <source>
        <dbReference type="Proteomes" id="UP000233524"/>
    </source>
</evidence>
<sequence length="387" mass="42333">MAPNPRILRFAQTRKKSAFVLVQAASTGRHPLDLKLIGTDGFSPFVTTLQQNRVLSLKHSCPDEEWEEILAALLSQKTPDGIQATARVEEGRDADDPPSHLTIEVRRSVQGITKHMGDITLRYKPEEPIDVVDWCNTSVQAYEEATKALEKEGERIAKLENEVDDLQTQLNELIEAKKADEAGLMEKFRDLLNEKKVKIREQQRLLATTSHRAPPTAEGTPEAAVPTSPKVKKEPKESQARAPGPSRRRKRKQPSPPPPEEDSDGSGFEKMDTDEPSNVRPARDSEDDRTTDAASDDDATASEDDEDEAPPPARPNTRKKAAAKKSEGTSSRATTRASKAEAGGKAADDAPPPKRELPFSIGKKGGGSKAKAVQEPEGSETESDDEL</sequence>
<dbReference type="AlphaFoldDB" id="A0A2N3NB94"/>
<dbReference type="SUPFAM" id="SSF58022">
    <property type="entry name" value="XRCC4, C-terminal oligomerization domain"/>
    <property type="match status" value="1"/>
</dbReference>
<gene>
    <name evidence="4" type="ORF">jhhlp_004329</name>
</gene>
<feature type="coiled-coil region" evidence="1">
    <location>
        <begin position="142"/>
        <end position="205"/>
    </location>
</feature>
<protein>
    <recommendedName>
        <fullName evidence="3">XRCC4 coiled-coil domain-containing protein</fullName>
    </recommendedName>
</protein>
<dbReference type="Pfam" id="PF21924">
    <property type="entry name" value="XRCC4_CC"/>
    <property type="match status" value="1"/>
</dbReference>
<dbReference type="InParanoid" id="A0A2N3NB94"/>
<accession>A0A2N3NB94</accession>
<name>A0A2N3NB94_9PEZI</name>
<keyword evidence="5" id="KW-1185">Reference proteome</keyword>
<feature type="compositionally biased region" description="Basic and acidic residues" evidence="2">
    <location>
        <begin position="346"/>
        <end position="357"/>
    </location>
</feature>
<feature type="compositionally biased region" description="Acidic residues" evidence="2">
    <location>
        <begin position="377"/>
        <end position="387"/>
    </location>
</feature>
<feature type="compositionally biased region" description="Basic and acidic residues" evidence="2">
    <location>
        <begin position="281"/>
        <end position="291"/>
    </location>
</feature>
<organism evidence="4 5">
    <name type="scientific">Lomentospora prolificans</name>
    <dbReference type="NCBI Taxonomy" id="41688"/>
    <lineage>
        <taxon>Eukaryota</taxon>
        <taxon>Fungi</taxon>
        <taxon>Dikarya</taxon>
        <taxon>Ascomycota</taxon>
        <taxon>Pezizomycotina</taxon>
        <taxon>Sordariomycetes</taxon>
        <taxon>Hypocreomycetidae</taxon>
        <taxon>Microascales</taxon>
        <taxon>Microascaceae</taxon>
        <taxon>Lomentospora</taxon>
    </lineage>
</organism>
<dbReference type="STRING" id="41688.A0A2N3NB94"/>
<evidence type="ECO:0000259" key="3">
    <source>
        <dbReference type="Pfam" id="PF21924"/>
    </source>
</evidence>
<feature type="compositionally biased region" description="Low complexity" evidence="2">
    <location>
        <begin position="336"/>
        <end position="345"/>
    </location>
</feature>
<dbReference type="OrthoDB" id="8064436at2759"/>
<evidence type="ECO:0000256" key="1">
    <source>
        <dbReference type="SAM" id="Coils"/>
    </source>
</evidence>
<reference evidence="4 5" key="1">
    <citation type="journal article" date="2017" name="G3 (Bethesda)">
        <title>First Draft Genome Sequence of the Pathogenic Fungus Lomentospora prolificans (Formerly Scedosporium prolificans).</title>
        <authorList>
            <person name="Luo R."/>
            <person name="Zimin A."/>
            <person name="Workman R."/>
            <person name="Fan Y."/>
            <person name="Pertea G."/>
            <person name="Grossman N."/>
            <person name="Wear M.P."/>
            <person name="Jia B."/>
            <person name="Miller H."/>
            <person name="Casadevall A."/>
            <person name="Timp W."/>
            <person name="Zhang S.X."/>
            <person name="Salzberg S.L."/>
        </authorList>
    </citation>
    <scope>NUCLEOTIDE SEQUENCE [LARGE SCALE GENOMIC DNA]</scope>
    <source>
        <strain evidence="4 5">JHH-5317</strain>
    </source>
</reference>